<organism evidence="3 4">
    <name type="scientific">Channa striata</name>
    <name type="common">Snakehead murrel</name>
    <name type="synonym">Ophicephalus striatus</name>
    <dbReference type="NCBI Taxonomy" id="64152"/>
    <lineage>
        <taxon>Eukaryota</taxon>
        <taxon>Metazoa</taxon>
        <taxon>Chordata</taxon>
        <taxon>Craniata</taxon>
        <taxon>Vertebrata</taxon>
        <taxon>Euteleostomi</taxon>
        <taxon>Actinopterygii</taxon>
        <taxon>Neopterygii</taxon>
        <taxon>Teleostei</taxon>
        <taxon>Neoteleostei</taxon>
        <taxon>Acanthomorphata</taxon>
        <taxon>Anabantaria</taxon>
        <taxon>Anabantiformes</taxon>
        <taxon>Channoidei</taxon>
        <taxon>Channidae</taxon>
        <taxon>Channa</taxon>
    </lineage>
</organism>
<reference evidence="3" key="1">
    <citation type="submission" date="2023-07" db="EMBL/GenBank/DDBJ databases">
        <title>Chromosome-level Genome Assembly of Striped Snakehead (Channa striata).</title>
        <authorList>
            <person name="Liu H."/>
        </authorList>
    </citation>
    <scope>NUCLEOTIDE SEQUENCE</scope>
    <source>
        <strain evidence="3">Gz</strain>
        <tissue evidence="3">Muscle</tissue>
    </source>
</reference>
<keyword evidence="2" id="KW-1133">Transmembrane helix</keyword>
<evidence type="ECO:0000256" key="1">
    <source>
        <dbReference type="SAM" id="MobiDB-lite"/>
    </source>
</evidence>
<sequence>MIVVQRMKIPGPQCIPEDPELSFCKNRIFCKQLTSFPVNESTLLFVIRAADEQLRQVSETETRSRGDPRKPAFSNDQGPHVHLKMMRLLFLCLLLLRAAVSEEHEGSAFDDTDDEDIAFKINRITVSTVANEAKGEQDDSNKLTVIIIVVAATVLALSVAAIVITLLVRRRMHSQQQGIYSVPTEQDKKGDI</sequence>
<keyword evidence="2" id="KW-0812">Transmembrane</keyword>
<evidence type="ECO:0000313" key="3">
    <source>
        <dbReference type="EMBL" id="KAK2844423.1"/>
    </source>
</evidence>
<keyword evidence="2" id="KW-0472">Membrane</keyword>
<gene>
    <name evidence="3" type="ORF">Q5P01_011082</name>
</gene>
<feature type="region of interest" description="Disordered" evidence="1">
    <location>
        <begin position="56"/>
        <end position="78"/>
    </location>
</feature>
<name>A0AA88ST34_CHASR</name>
<dbReference type="Proteomes" id="UP001187415">
    <property type="component" value="Unassembled WGS sequence"/>
</dbReference>
<evidence type="ECO:0000256" key="2">
    <source>
        <dbReference type="SAM" id="Phobius"/>
    </source>
</evidence>
<proteinExistence type="predicted"/>
<keyword evidence="4" id="KW-1185">Reference proteome</keyword>
<comment type="caution">
    <text evidence="3">The sequence shown here is derived from an EMBL/GenBank/DDBJ whole genome shotgun (WGS) entry which is preliminary data.</text>
</comment>
<protein>
    <submittedName>
        <fullName evidence="3">Uncharacterized protein</fullName>
    </submittedName>
</protein>
<dbReference type="EMBL" id="JAUPFM010000008">
    <property type="protein sequence ID" value="KAK2844423.1"/>
    <property type="molecule type" value="Genomic_DNA"/>
</dbReference>
<dbReference type="AlphaFoldDB" id="A0AA88ST34"/>
<feature type="transmembrane region" description="Helical" evidence="2">
    <location>
        <begin position="143"/>
        <end position="168"/>
    </location>
</feature>
<evidence type="ECO:0000313" key="4">
    <source>
        <dbReference type="Proteomes" id="UP001187415"/>
    </source>
</evidence>
<feature type="compositionally biased region" description="Basic and acidic residues" evidence="1">
    <location>
        <begin position="56"/>
        <end position="70"/>
    </location>
</feature>
<accession>A0AA88ST34</accession>